<name>A0A225WFP0_9STRA</name>
<proteinExistence type="predicted"/>
<organism evidence="1 2">
    <name type="scientific">Phytophthora megakarya</name>
    <dbReference type="NCBI Taxonomy" id="4795"/>
    <lineage>
        <taxon>Eukaryota</taxon>
        <taxon>Sar</taxon>
        <taxon>Stramenopiles</taxon>
        <taxon>Oomycota</taxon>
        <taxon>Peronosporomycetes</taxon>
        <taxon>Peronosporales</taxon>
        <taxon>Peronosporaceae</taxon>
        <taxon>Phytophthora</taxon>
    </lineage>
</organism>
<accession>A0A225WFP0</accession>
<protein>
    <submittedName>
        <fullName evidence="1">Uncharacterized protein</fullName>
    </submittedName>
</protein>
<comment type="caution">
    <text evidence="1">The sequence shown here is derived from an EMBL/GenBank/DDBJ whole genome shotgun (WGS) entry which is preliminary data.</text>
</comment>
<reference evidence="2" key="1">
    <citation type="submission" date="2017-03" db="EMBL/GenBank/DDBJ databases">
        <title>Phytopthora megakarya and P. palmivora, two closely related causual agents of cacao black pod achieved similar genome size and gene model numbers by different mechanisms.</title>
        <authorList>
            <person name="Ali S."/>
            <person name="Shao J."/>
            <person name="Larry D.J."/>
            <person name="Kronmiller B."/>
            <person name="Shen D."/>
            <person name="Strem M.D."/>
            <person name="Melnick R.L."/>
            <person name="Guiltinan M.J."/>
            <person name="Tyler B.M."/>
            <person name="Meinhardt L.W."/>
            <person name="Bailey B.A."/>
        </authorList>
    </citation>
    <scope>NUCLEOTIDE SEQUENCE [LARGE SCALE GENOMIC DNA]</scope>
    <source>
        <strain evidence="2">zdho120</strain>
    </source>
</reference>
<keyword evidence="2" id="KW-1185">Reference proteome</keyword>
<evidence type="ECO:0000313" key="1">
    <source>
        <dbReference type="EMBL" id="OWZ16342.1"/>
    </source>
</evidence>
<evidence type="ECO:0000313" key="2">
    <source>
        <dbReference type="Proteomes" id="UP000198211"/>
    </source>
</evidence>
<dbReference type="EMBL" id="NBNE01000949">
    <property type="protein sequence ID" value="OWZ16342.1"/>
    <property type="molecule type" value="Genomic_DNA"/>
</dbReference>
<sequence>MTGVKPPAFDVSVHYRGCRVHVTYGSRIPHHIKQITDNSQWEMFFFLDGPGGTGKSFLLEKLSHTFGKKEVLR</sequence>
<dbReference type="AlphaFoldDB" id="A0A225WFP0"/>
<dbReference type="Proteomes" id="UP000198211">
    <property type="component" value="Unassembled WGS sequence"/>
</dbReference>
<gene>
    <name evidence="1" type="ORF">PHMEG_0009881</name>
</gene>